<evidence type="ECO:0000256" key="1">
    <source>
        <dbReference type="ARBA" id="ARBA00004459"/>
    </source>
</evidence>
<evidence type="ECO:0000256" key="6">
    <source>
        <dbReference type="ARBA" id="ARBA00023288"/>
    </source>
</evidence>
<organism evidence="8 9">
    <name type="scientific">Colwellia marinimaniae</name>
    <dbReference type="NCBI Taxonomy" id="1513592"/>
    <lineage>
        <taxon>Bacteria</taxon>
        <taxon>Pseudomonadati</taxon>
        <taxon>Pseudomonadota</taxon>
        <taxon>Gammaproteobacteria</taxon>
        <taxon>Alteromonadales</taxon>
        <taxon>Colwelliaceae</taxon>
        <taxon>Colwellia</taxon>
    </lineage>
</organism>
<protein>
    <recommendedName>
        <fullName evidence="10">Lipoprotein</fullName>
    </recommendedName>
</protein>
<keyword evidence="2" id="KW-0732">Signal</keyword>
<evidence type="ECO:0000256" key="7">
    <source>
        <dbReference type="SAM" id="MobiDB-lite"/>
    </source>
</evidence>
<dbReference type="InterPro" id="IPR032831">
    <property type="entry name" value="LptM_cons"/>
</dbReference>
<feature type="compositionally biased region" description="Polar residues" evidence="7">
    <location>
        <begin position="54"/>
        <end position="63"/>
    </location>
</feature>
<evidence type="ECO:0000256" key="5">
    <source>
        <dbReference type="ARBA" id="ARBA00023237"/>
    </source>
</evidence>
<evidence type="ECO:0000256" key="3">
    <source>
        <dbReference type="ARBA" id="ARBA00023136"/>
    </source>
</evidence>
<name>A0ABQ0MRD9_9GAMM</name>
<reference evidence="8 9" key="1">
    <citation type="submission" date="2017-06" db="EMBL/GenBank/DDBJ databases">
        <title>Whole Genome Sequences of Colwellia marinimaniae MTCD1.</title>
        <authorList>
            <person name="Kusumoto H."/>
            <person name="Inoue M."/>
            <person name="Tanikawa K."/>
            <person name="Maeji H."/>
            <person name="Cameron J.H."/>
            <person name="Bartlett D.H."/>
        </authorList>
    </citation>
    <scope>NUCLEOTIDE SEQUENCE [LARGE SCALE GENOMIC DNA]</scope>
    <source>
        <strain evidence="8 9">MTCD1</strain>
    </source>
</reference>
<keyword evidence="4" id="KW-0564">Palmitate</keyword>
<feature type="region of interest" description="Disordered" evidence="7">
    <location>
        <begin position="49"/>
        <end position="97"/>
    </location>
</feature>
<sequence length="97" mass="10869">MVKTIMSTNRQRYLHRNLNIKKILLTFLAAVFLSACGIKGDLYQTPEQAVTEPAEQNQAQTVTRLDESKKQQAVQQPIESAVIPSVKQSTDQVKESP</sequence>
<comment type="subcellular location">
    <subcellularLocation>
        <location evidence="1">Cell outer membrane</location>
        <topology evidence="1">Lipid-anchor</topology>
    </subcellularLocation>
</comment>
<evidence type="ECO:0000313" key="9">
    <source>
        <dbReference type="Proteomes" id="UP000197068"/>
    </source>
</evidence>
<comment type="caution">
    <text evidence="8">The sequence shown here is derived from an EMBL/GenBank/DDBJ whole genome shotgun (WGS) entry which is preliminary data.</text>
</comment>
<evidence type="ECO:0000313" key="8">
    <source>
        <dbReference type="EMBL" id="GAW94941.1"/>
    </source>
</evidence>
<gene>
    <name evidence="8" type="ORF">MTCD1_00540</name>
</gene>
<accession>A0ABQ0MRD9</accession>
<evidence type="ECO:0000256" key="4">
    <source>
        <dbReference type="ARBA" id="ARBA00023139"/>
    </source>
</evidence>
<dbReference type="NCBIfam" id="NF047847">
    <property type="entry name" value="SS_mature_LptM"/>
    <property type="match status" value="1"/>
</dbReference>
<dbReference type="EMBL" id="BDQM01000003">
    <property type="protein sequence ID" value="GAW94941.1"/>
    <property type="molecule type" value="Genomic_DNA"/>
</dbReference>
<keyword evidence="5" id="KW-0998">Cell outer membrane</keyword>
<dbReference type="Proteomes" id="UP000197068">
    <property type="component" value="Unassembled WGS sequence"/>
</dbReference>
<keyword evidence="3" id="KW-0472">Membrane</keyword>
<proteinExistence type="predicted"/>
<evidence type="ECO:0008006" key="10">
    <source>
        <dbReference type="Google" id="ProtNLM"/>
    </source>
</evidence>
<keyword evidence="6" id="KW-0449">Lipoprotein</keyword>
<keyword evidence="9" id="KW-1185">Reference proteome</keyword>
<evidence type="ECO:0000256" key="2">
    <source>
        <dbReference type="ARBA" id="ARBA00022729"/>
    </source>
</evidence>